<accession>A0A0F9CS96</accession>
<protein>
    <submittedName>
        <fullName evidence="2">Uncharacterized protein</fullName>
    </submittedName>
</protein>
<sequence length="78" mass="8920">MTWRHIGGGCGLKCDADFPCDDMYESETGERAKFYSTMERHFEMPQTVEALAEIQDLEGVKKPWEENEHNPPWVGEGA</sequence>
<evidence type="ECO:0000256" key="1">
    <source>
        <dbReference type="SAM" id="MobiDB-lite"/>
    </source>
</evidence>
<proteinExistence type="predicted"/>
<evidence type="ECO:0000313" key="2">
    <source>
        <dbReference type="EMBL" id="KKK99426.1"/>
    </source>
</evidence>
<comment type="caution">
    <text evidence="2">The sequence shown here is derived from an EMBL/GenBank/DDBJ whole genome shotgun (WGS) entry which is preliminary data.</text>
</comment>
<dbReference type="AlphaFoldDB" id="A0A0F9CS96"/>
<feature type="compositionally biased region" description="Basic and acidic residues" evidence="1">
    <location>
        <begin position="59"/>
        <end position="69"/>
    </location>
</feature>
<organism evidence="2">
    <name type="scientific">marine sediment metagenome</name>
    <dbReference type="NCBI Taxonomy" id="412755"/>
    <lineage>
        <taxon>unclassified sequences</taxon>
        <taxon>metagenomes</taxon>
        <taxon>ecological metagenomes</taxon>
    </lineage>
</organism>
<feature type="region of interest" description="Disordered" evidence="1">
    <location>
        <begin position="59"/>
        <end position="78"/>
    </location>
</feature>
<dbReference type="EMBL" id="LAZR01045208">
    <property type="protein sequence ID" value="KKK99426.1"/>
    <property type="molecule type" value="Genomic_DNA"/>
</dbReference>
<gene>
    <name evidence="2" type="ORF">LCGC14_2632880</name>
</gene>
<name>A0A0F9CS96_9ZZZZ</name>
<reference evidence="2" key="1">
    <citation type="journal article" date="2015" name="Nature">
        <title>Complex archaea that bridge the gap between prokaryotes and eukaryotes.</title>
        <authorList>
            <person name="Spang A."/>
            <person name="Saw J.H."/>
            <person name="Jorgensen S.L."/>
            <person name="Zaremba-Niedzwiedzka K."/>
            <person name="Martijn J."/>
            <person name="Lind A.E."/>
            <person name="van Eijk R."/>
            <person name="Schleper C."/>
            <person name="Guy L."/>
            <person name="Ettema T.J."/>
        </authorList>
    </citation>
    <scope>NUCLEOTIDE SEQUENCE</scope>
</reference>